<dbReference type="EMBL" id="JBCFQK010000023">
    <property type="protein sequence ID" value="MFA9195464.1"/>
    <property type="molecule type" value="Genomic_DNA"/>
</dbReference>
<accession>A0ABV4TN87</accession>
<name>A0ABV4TN87_9FLAO</name>
<evidence type="ECO:0000259" key="1">
    <source>
        <dbReference type="Pfam" id="PF07411"/>
    </source>
</evidence>
<protein>
    <submittedName>
        <fullName evidence="2">YegP family protein</fullName>
    </submittedName>
</protein>
<dbReference type="Proteomes" id="UP001574170">
    <property type="component" value="Unassembled WGS sequence"/>
</dbReference>
<dbReference type="InterPro" id="IPR051141">
    <property type="entry name" value="UPF0339_domain"/>
</dbReference>
<dbReference type="InterPro" id="IPR010879">
    <property type="entry name" value="DUF1508"/>
</dbReference>
<organism evidence="2 3">
    <name type="scientific">Flavobacterium magnesitis</name>
    <dbReference type="NCBI Taxonomy" id="3138077"/>
    <lineage>
        <taxon>Bacteria</taxon>
        <taxon>Pseudomonadati</taxon>
        <taxon>Bacteroidota</taxon>
        <taxon>Flavobacteriia</taxon>
        <taxon>Flavobacteriales</taxon>
        <taxon>Flavobacteriaceae</taxon>
        <taxon>Flavobacterium</taxon>
    </lineage>
</organism>
<dbReference type="RefSeq" id="WP_373392682.1">
    <property type="nucleotide sequence ID" value="NZ_JBCFQJ010000008.1"/>
</dbReference>
<sequence length="109" mass="12149">MGKFAITRRSNGEYQFSLSAANGQKILMSEGYTTKQSCINGIESVKYNANNDSRFDRKTSTNGKYYFNLKAQNGQIIGTSELYESVAARENGIYSVQKNSQSSEVVDYS</sequence>
<dbReference type="Pfam" id="PF07411">
    <property type="entry name" value="DUF1508"/>
    <property type="match status" value="2"/>
</dbReference>
<keyword evidence="3" id="KW-1185">Reference proteome</keyword>
<reference evidence="2 3" key="1">
    <citation type="submission" date="2024-04" db="EMBL/GenBank/DDBJ databases">
        <title>New Clade of Flavobacterium.</title>
        <authorList>
            <person name="Matos L."/>
            <person name="Proenca D.N."/>
            <person name="Fransisco R.M."/>
            <person name="Chung A.P."/>
            <person name="Maccario L."/>
            <person name="Sorensen S.J."/>
            <person name="Morais P.V."/>
        </authorList>
    </citation>
    <scope>NUCLEOTIDE SEQUENCE [LARGE SCALE GENOMIC DNA]</scope>
    <source>
        <strain evidence="2 3">FBOR7N2.3</strain>
    </source>
</reference>
<evidence type="ECO:0000313" key="2">
    <source>
        <dbReference type="EMBL" id="MFA9195464.1"/>
    </source>
</evidence>
<dbReference type="PANTHER" id="PTHR40606:SF1">
    <property type="entry name" value="UPF0339 PROTEIN YEGP"/>
    <property type="match status" value="1"/>
</dbReference>
<gene>
    <name evidence="2" type="ORF">AAGV33_13725</name>
</gene>
<comment type="caution">
    <text evidence="2">The sequence shown here is derived from an EMBL/GenBank/DDBJ whole genome shotgun (WGS) entry which is preliminary data.</text>
</comment>
<proteinExistence type="predicted"/>
<dbReference type="PANTHER" id="PTHR40606">
    <property type="match status" value="1"/>
</dbReference>
<dbReference type="InterPro" id="IPR036913">
    <property type="entry name" value="YegP-like_sf"/>
</dbReference>
<dbReference type="Gene3D" id="2.30.29.80">
    <property type="match status" value="1"/>
</dbReference>
<dbReference type="SUPFAM" id="SSF160113">
    <property type="entry name" value="YegP-like"/>
    <property type="match status" value="2"/>
</dbReference>
<feature type="domain" description="DUF1508" evidence="1">
    <location>
        <begin position="10"/>
        <end position="56"/>
    </location>
</feature>
<feature type="domain" description="DUF1508" evidence="1">
    <location>
        <begin position="61"/>
        <end position="107"/>
    </location>
</feature>
<evidence type="ECO:0000313" key="3">
    <source>
        <dbReference type="Proteomes" id="UP001574170"/>
    </source>
</evidence>